<dbReference type="Pfam" id="PF07332">
    <property type="entry name" value="Phage_holin_3_6"/>
    <property type="match status" value="1"/>
</dbReference>
<proteinExistence type="predicted"/>
<reference evidence="2" key="1">
    <citation type="submission" date="2020-03" db="EMBL/GenBank/DDBJ databases">
        <title>Draft sequencing of Calidifontibacter sp. DB0510.</title>
        <authorList>
            <person name="Kim D.-U."/>
        </authorList>
    </citation>
    <scope>NUCLEOTIDE SEQUENCE</scope>
    <source>
        <strain evidence="2">DB0510</strain>
    </source>
</reference>
<name>A0A967EHR0_9MICO</name>
<dbReference type="Proteomes" id="UP000744769">
    <property type="component" value="Unassembled WGS sequence"/>
</dbReference>
<protein>
    <submittedName>
        <fullName evidence="2">Phage holin family protein</fullName>
    </submittedName>
</protein>
<keyword evidence="1" id="KW-1133">Transmembrane helix</keyword>
<keyword evidence="3" id="KW-1185">Reference proteome</keyword>
<feature type="transmembrane region" description="Helical" evidence="1">
    <location>
        <begin position="48"/>
        <end position="72"/>
    </location>
</feature>
<accession>A0A967EHR0</accession>
<evidence type="ECO:0000313" key="3">
    <source>
        <dbReference type="Proteomes" id="UP000744769"/>
    </source>
</evidence>
<evidence type="ECO:0000256" key="1">
    <source>
        <dbReference type="SAM" id="Phobius"/>
    </source>
</evidence>
<feature type="transmembrane region" description="Helical" evidence="1">
    <location>
        <begin position="78"/>
        <end position="100"/>
    </location>
</feature>
<keyword evidence="1" id="KW-0472">Membrane</keyword>
<evidence type="ECO:0000313" key="2">
    <source>
        <dbReference type="EMBL" id="NHN56838.1"/>
    </source>
</evidence>
<gene>
    <name evidence="2" type="ORF">G9U51_13755</name>
</gene>
<comment type="caution">
    <text evidence="2">The sequence shown here is derived from an EMBL/GenBank/DDBJ whole genome shotgun (WGS) entry which is preliminary data.</text>
</comment>
<keyword evidence="1" id="KW-0812">Transmembrane</keyword>
<organism evidence="2 3">
    <name type="scientific">Metallococcus carri</name>
    <dbReference type="NCBI Taxonomy" id="1656884"/>
    <lineage>
        <taxon>Bacteria</taxon>
        <taxon>Bacillati</taxon>
        <taxon>Actinomycetota</taxon>
        <taxon>Actinomycetes</taxon>
        <taxon>Micrococcales</taxon>
        <taxon>Dermacoccaceae</taxon>
        <taxon>Metallococcus</taxon>
    </lineage>
</organism>
<dbReference type="EMBL" id="JAAOIV010000010">
    <property type="protein sequence ID" value="NHN56838.1"/>
    <property type="molecule type" value="Genomic_DNA"/>
</dbReference>
<dbReference type="InterPro" id="IPR009937">
    <property type="entry name" value="Phage_holin_3_6"/>
</dbReference>
<dbReference type="AlphaFoldDB" id="A0A967EHR0"/>
<dbReference type="RefSeq" id="WP_166197497.1">
    <property type="nucleotide sequence ID" value="NZ_JAAOIV010000010.1"/>
</dbReference>
<sequence length="131" mass="13379">MARDNERTLGQLVADASGDLSSIVKGEIQLAKLEIQADVAKGGKGAGLLAGAGLFGLFALGFFLTTAAWGLVAAGLPTWLGFLIVAVVLLIITIVLALLGKSALSKVRGKPERTIANAQKTVSALKPPKAS</sequence>